<dbReference type="Proteomes" id="UP001203687">
    <property type="component" value="Unassembled WGS sequence"/>
</dbReference>
<dbReference type="EMBL" id="JALPQF010000006">
    <property type="protein sequence ID" value="MCK8480585.1"/>
    <property type="molecule type" value="Genomic_DNA"/>
</dbReference>
<reference evidence="1" key="1">
    <citation type="submission" date="2022-04" db="EMBL/GenBank/DDBJ databases">
        <authorList>
            <person name="Ren T."/>
        </authorList>
    </citation>
    <scope>NUCLEOTIDE SEQUENCE</scope>
    <source>
        <strain evidence="1">F63249</strain>
    </source>
</reference>
<protein>
    <submittedName>
        <fullName evidence="1">DUF6029 family protein</fullName>
    </submittedName>
</protein>
<accession>A0ABT0H898</accession>
<name>A0ABT0H898_9FLAO</name>
<proteinExistence type="predicted"/>
<evidence type="ECO:0000313" key="2">
    <source>
        <dbReference type="Proteomes" id="UP001203687"/>
    </source>
</evidence>
<comment type="caution">
    <text evidence="1">The sequence shown here is derived from an EMBL/GenBank/DDBJ whole genome shotgun (WGS) entry which is preliminary data.</text>
</comment>
<keyword evidence="2" id="KW-1185">Reference proteome</keyword>
<gene>
    <name evidence="1" type="ORF">MUY34_08140</name>
</gene>
<dbReference type="RefSeq" id="WP_248412652.1">
    <property type="nucleotide sequence ID" value="NZ_JALPQF010000006.1"/>
</dbReference>
<dbReference type="InterPro" id="IPR046070">
    <property type="entry name" value="DUF6029"/>
</dbReference>
<dbReference type="Pfam" id="PF19494">
    <property type="entry name" value="DUF6029"/>
    <property type="match status" value="1"/>
</dbReference>
<evidence type="ECO:0000313" key="1">
    <source>
        <dbReference type="EMBL" id="MCK8480585.1"/>
    </source>
</evidence>
<organism evidence="1 2">
    <name type="scientific">Psychroserpens algicola</name>
    <dbReference type="NCBI Taxonomy" id="1719034"/>
    <lineage>
        <taxon>Bacteria</taxon>
        <taxon>Pseudomonadati</taxon>
        <taxon>Bacteroidota</taxon>
        <taxon>Flavobacteriia</taxon>
        <taxon>Flavobacteriales</taxon>
        <taxon>Flavobacteriaceae</taxon>
        <taxon>Psychroserpens</taxon>
    </lineage>
</organism>
<sequence length="558" mass="63608">MNQYRLIAVLLCAPFFMFSQEEEKKDYGKLSGGIESNSQYYVDDPKTGDFEEEDHFRSNNYLRLNYTYKNWFAHVQVESYEPNAILNFYPKYMGTDIGTFAVGYKNDKIEATLGHFYEQFGSGLILRSWEDRQLGINNSIRGANVKYRPTDALEFSALYGRQRDGFEVSDGSIFGFNAEIGLSSLFKFESTGLDLGLSYVGRDEDLDIDNSNFESLTNSFSARLDFSEGNIYSSIEYIKKGEDIYVELGTPIPDRYFDGSALLFNFGYAQSGLGIDATFRRMENMAFFSQRNESANVFNQNYINFIPSLTKQHDYGLTNIYVYQAQPRLTFNPLFKSGEIGGQIDVYYNIKKGSALGGKYGTKLAFNYATWSGLKGEFNTTERTYEDTDFLGFGEKYFEEMSMEIRKKWAPKWSSIFSIVNAYYNARYVEDRTGEVNATTIVGEVTRKFNSGKSLRLELSHLFSDDQLSERAEDWAGGTIEYNFNSRLSIYANDIWNYGNPDEDNQIHYYTFGGSYTKGATRVMASYGRQRGGLVCVGGICRFVPENTGFSLSLSTSF</sequence>